<dbReference type="OrthoDB" id="9805337at2"/>
<accession>A0A1H8H700</accession>
<organism evidence="6 7">
    <name type="scientific">Amphibacillus marinus</name>
    <dbReference type="NCBI Taxonomy" id="872970"/>
    <lineage>
        <taxon>Bacteria</taxon>
        <taxon>Bacillati</taxon>
        <taxon>Bacillota</taxon>
        <taxon>Bacilli</taxon>
        <taxon>Bacillales</taxon>
        <taxon>Bacillaceae</taxon>
        <taxon>Amphibacillus</taxon>
    </lineage>
</organism>
<reference evidence="6 7" key="1">
    <citation type="submission" date="2016-10" db="EMBL/GenBank/DDBJ databases">
        <authorList>
            <person name="de Groot N.N."/>
        </authorList>
    </citation>
    <scope>NUCLEOTIDE SEQUENCE [LARGE SCALE GENOMIC DNA]</scope>
    <source>
        <strain evidence="6 7">CGMCC 1.10434</strain>
    </source>
</reference>
<dbReference type="GO" id="GO:0016491">
    <property type="term" value="F:oxidoreductase activity"/>
    <property type="evidence" value="ECO:0007669"/>
    <property type="project" value="UniProtKB-KW"/>
</dbReference>
<dbReference type="EMBL" id="FODJ01000001">
    <property type="protein sequence ID" value="SEN52092.1"/>
    <property type="molecule type" value="Genomic_DNA"/>
</dbReference>
<dbReference type="PANTHER" id="PTHR13847:SF286">
    <property type="entry name" value="D-AMINO ACID DEHYDROGENASE"/>
    <property type="match status" value="1"/>
</dbReference>
<protein>
    <submittedName>
        <fullName evidence="6">D-amino-acid dehydrogenase</fullName>
    </submittedName>
</protein>
<dbReference type="STRING" id="872970.SAMN04488134_101273"/>
<evidence type="ECO:0000256" key="2">
    <source>
        <dbReference type="ARBA" id="ARBA00009410"/>
    </source>
</evidence>
<comment type="cofactor">
    <cofactor evidence="1">
        <name>FAD</name>
        <dbReference type="ChEBI" id="CHEBI:57692"/>
    </cofactor>
</comment>
<proteinExistence type="inferred from homology"/>
<dbReference type="PANTHER" id="PTHR13847">
    <property type="entry name" value="SARCOSINE DEHYDROGENASE-RELATED"/>
    <property type="match status" value="1"/>
</dbReference>
<evidence type="ECO:0000313" key="7">
    <source>
        <dbReference type="Proteomes" id="UP000199300"/>
    </source>
</evidence>
<evidence type="ECO:0000256" key="4">
    <source>
        <dbReference type="ARBA" id="ARBA00023002"/>
    </source>
</evidence>
<keyword evidence="7" id="KW-1185">Reference proteome</keyword>
<dbReference type="Pfam" id="PF01266">
    <property type="entry name" value="DAO"/>
    <property type="match status" value="1"/>
</dbReference>
<dbReference type="SUPFAM" id="SSF51971">
    <property type="entry name" value="Nucleotide-binding domain"/>
    <property type="match status" value="1"/>
</dbReference>
<dbReference type="InterPro" id="IPR006076">
    <property type="entry name" value="FAD-dep_OxRdtase"/>
</dbReference>
<gene>
    <name evidence="6" type="ORF">SAMN04488134_101273</name>
</gene>
<evidence type="ECO:0000313" key="6">
    <source>
        <dbReference type="EMBL" id="SEN52092.1"/>
    </source>
</evidence>
<dbReference type="AlphaFoldDB" id="A0A1H8H700"/>
<dbReference type="RefSeq" id="WP_091493909.1">
    <property type="nucleotide sequence ID" value="NZ_FODJ01000001.1"/>
</dbReference>
<dbReference type="Proteomes" id="UP000199300">
    <property type="component" value="Unassembled WGS sequence"/>
</dbReference>
<evidence type="ECO:0000256" key="3">
    <source>
        <dbReference type="ARBA" id="ARBA00022630"/>
    </source>
</evidence>
<keyword evidence="4" id="KW-0560">Oxidoreductase</keyword>
<name>A0A1H8H700_9BACI</name>
<dbReference type="GO" id="GO:0005737">
    <property type="term" value="C:cytoplasm"/>
    <property type="evidence" value="ECO:0007669"/>
    <property type="project" value="TreeGrafter"/>
</dbReference>
<evidence type="ECO:0000259" key="5">
    <source>
        <dbReference type="Pfam" id="PF01266"/>
    </source>
</evidence>
<dbReference type="InterPro" id="IPR036188">
    <property type="entry name" value="FAD/NAD-bd_sf"/>
</dbReference>
<sequence>MSGFSIIGGGIAGASIAYHLAKLGNKVTVYDRQDTGQATAASAGIICPWTSQRRNQKWYRLVKAGARYYPKFIEELEQATGLSSSYRQNGAICLFKDLHIQQLAYERISAKQADAPEMGTVKKLAPTDVKALHPHLSDLFPAVFVEGGAQVNGAQLLTVLKAGVIHYGGKWLIKDVSPEQIEDEIVIYTAGAWSREWSEQPTVRHQRAELLHFKLTDQINYANTPVVMALGPMYIVEMEAEGYAIGTTHDDTESFEVKHSQENQRYLHEQAARYFTDYTIQDQQVAVGLRPFTDQSLPFIGFVKKRLFVVNGLGSSGLTAAPVIGREVADYLTGKKTELNLLDYQC</sequence>
<evidence type="ECO:0000256" key="1">
    <source>
        <dbReference type="ARBA" id="ARBA00001974"/>
    </source>
</evidence>
<keyword evidence="3" id="KW-0285">Flavoprotein</keyword>
<dbReference type="Gene3D" id="3.30.9.10">
    <property type="entry name" value="D-Amino Acid Oxidase, subunit A, domain 2"/>
    <property type="match status" value="1"/>
</dbReference>
<feature type="domain" description="FAD dependent oxidoreductase" evidence="5">
    <location>
        <begin position="6"/>
        <end position="330"/>
    </location>
</feature>
<dbReference type="Gene3D" id="3.50.50.60">
    <property type="entry name" value="FAD/NAD(P)-binding domain"/>
    <property type="match status" value="1"/>
</dbReference>
<comment type="similarity">
    <text evidence="2">Belongs to the DadA oxidoreductase family.</text>
</comment>